<dbReference type="AlphaFoldDB" id="A0A0S2W7M2"/>
<sequence>MRIAICDDNALDRALIMDLLQQYLEDRSIRCELTGYEDGVTLICDMEDGLWFDAVFLDIYMRGLLGIEVARRLRSLHYDGAIVFLTGTKKFAVDSYEVSAFGYLLKPHSAEKIYKLMDRLTHDFDISAYQVQQWNRLILIPYNDIQYVESSNSKCILHSKGGATYNIYKRLDTIEQELNDPRFLRSHQSFLVNMDYIRQADKHFELLTGDIVSIRQRDLKAIRQQYLDYIEKKSASDSDMKSKALPQGG</sequence>
<comment type="function">
    <text evidence="2">May play the central regulatory role in sporulation. It may be an element of the effector pathway responsible for the activation of sporulation genes in response to nutritional stress. Spo0A may act in concert with spo0H (a sigma factor) to control the expression of some genes that are critical to the sporulation process.</text>
</comment>
<dbReference type="KEGG" id="ibu:IB211_02958"/>
<dbReference type="RefSeq" id="WP_058118455.1">
    <property type="nucleotide sequence ID" value="NZ_CALICV010000040.1"/>
</dbReference>
<evidence type="ECO:0000256" key="1">
    <source>
        <dbReference type="ARBA" id="ARBA00018672"/>
    </source>
</evidence>
<dbReference type="eggNOG" id="COG3279">
    <property type="taxonomic scope" value="Bacteria"/>
</dbReference>
<dbReference type="InterPro" id="IPR011006">
    <property type="entry name" value="CheY-like_superfamily"/>
</dbReference>
<evidence type="ECO:0000313" key="6">
    <source>
        <dbReference type="EMBL" id="ALP95349.1"/>
    </source>
</evidence>
<dbReference type="PANTHER" id="PTHR37299">
    <property type="entry name" value="TRANSCRIPTIONAL REGULATOR-RELATED"/>
    <property type="match status" value="1"/>
</dbReference>
<name>A0A0S2W7M2_9FIRM</name>
<dbReference type="SMART" id="SM00448">
    <property type="entry name" value="REC"/>
    <property type="match status" value="1"/>
</dbReference>
<evidence type="ECO:0000256" key="2">
    <source>
        <dbReference type="ARBA" id="ARBA00024867"/>
    </source>
</evidence>
<evidence type="ECO:0000256" key="3">
    <source>
        <dbReference type="PROSITE-ProRule" id="PRU00169"/>
    </source>
</evidence>
<dbReference type="Proteomes" id="UP000064844">
    <property type="component" value="Chromosome"/>
</dbReference>
<reference evidence="7" key="2">
    <citation type="submission" date="2015-04" db="EMBL/GenBank/DDBJ databases">
        <title>A butyrogenic pathway from the amino acid lysine in a human gut commensal.</title>
        <authorList>
            <person name="de Vos W.M."/>
            <person name="Bui N.T.P."/>
            <person name="Plugge C.M."/>
            <person name="Ritari J."/>
        </authorList>
    </citation>
    <scope>NUCLEOTIDE SEQUENCE [LARGE SCALE GENOMIC DNA]</scope>
    <source>
        <strain evidence="7">AF211</strain>
    </source>
</reference>
<accession>A0A0S2W7M2</accession>
<dbReference type="PROSITE" id="PS50110">
    <property type="entry name" value="RESPONSE_REGULATORY"/>
    <property type="match status" value="1"/>
</dbReference>
<feature type="modified residue" description="4-aspartylphosphate" evidence="3">
    <location>
        <position position="58"/>
    </location>
</feature>
<dbReference type="GO" id="GO:0000156">
    <property type="term" value="F:phosphorelay response regulator activity"/>
    <property type="evidence" value="ECO:0007669"/>
    <property type="project" value="InterPro"/>
</dbReference>
<dbReference type="PANTHER" id="PTHR37299:SF1">
    <property type="entry name" value="STAGE 0 SPORULATION PROTEIN A HOMOLOG"/>
    <property type="match status" value="1"/>
</dbReference>
<feature type="domain" description="Response regulatory" evidence="4">
    <location>
        <begin position="2"/>
        <end position="121"/>
    </location>
</feature>
<dbReference type="InterPro" id="IPR007492">
    <property type="entry name" value="LytTR_DNA-bd_dom"/>
</dbReference>
<keyword evidence="7" id="KW-1185">Reference proteome</keyword>
<evidence type="ECO:0000313" key="7">
    <source>
        <dbReference type="Proteomes" id="UP000064844"/>
    </source>
</evidence>
<dbReference type="SUPFAM" id="SSF52172">
    <property type="entry name" value="CheY-like"/>
    <property type="match status" value="1"/>
</dbReference>
<dbReference type="STRING" id="1297617.IB211_02958"/>
<dbReference type="Gene3D" id="2.40.50.1020">
    <property type="entry name" value="LytTr DNA-binding domain"/>
    <property type="match status" value="1"/>
</dbReference>
<keyword evidence="3" id="KW-0597">Phosphoprotein</keyword>
<dbReference type="Pfam" id="PF04397">
    <property type="entry name" value="LytTR"/>
    <property type="match status" value="1"/>
</dbReference>
<dbReference type="GO" id="GO:0003677">
    <property type="term" value="F:DNA binding"/>
    <property type="evidence" value="ECO:0007669"/>
    <property type="project" value="InterPro"/>
</dbReference>
<dbReference type="SMART" id="SM00850">
    <property type="entry name" value="LytTR"/>
    <property type="match status" value="1"/>
</dbReference>
<protein>
    <recommendedName>
        <fullName evidence="1">Stage 0 sporulation protein A homolog</fullName>
    </recommendedName>
</protein>
<dbReference type="Gene3D" id="3.40.50.2300">
    <property type="match status" value="1"/>
</dbReference>
<dbReference type="Pfam" id="PF00072">
    <property type="entry name" value="Response_reg"/>
    <property type="match status" value="1"/>
</dbReference>
<gene>
    <name evidence="6" type="ORF">IB211_02958</name>
</gene>
<dbReference type="InterPro" id="IPR046947">
    <property type="entry name" value="LytR-like"/>
</dbReference>
<organism evidence="6 7">
    <name type="scientific">Intestinimonas butyriciproducens</name>
    <dbReference type="NCBI Taxonomy" id="1297617"/>
    <lineage>
        <taxon>Bacteria</taxon>
        <taxon>Bacillati</taxon>
        <taxon>Bacillota</taxon>
        <taxon>Clostridia</taxon>
        <taxon>Eubacteriales</taxon>
        <taxon>Intestinimonas</taxon>
    </lineage>
</organism>
<proteinExistence type="predicted"/>
<evidence type="ECO:0000259" key="4">
    <source>
        <dbReference type="PROSITE" id="PS50110"/>
    </source>
</evidence>
<evidence type="ECO:0000259" key="5">
    <source>
        <dbReference type="PROSITE" id="PS50930"/>
    </source>
</evidence>
<reference evidence="6 7" key="1">
    <citation type="journal article" date="2015" name="Nat. Commun.">
        <title>Production of butyrate from lysine and the Amadori product fructoselysine by a human gut commensal.</title>
        <authorList>
            <person name="Bui T.P."/>
            <person name="Ritari J."/>
            <person name="Boeren S."/>
            <person name="de Waard P."/>
            <person name="Plugge C.M."/>
            <person name="de Vos W.M."/>
        </authorList>
    </citation>
    <scope>NUCLEOTIDE SEQUENCE [LARGE SCALE GENOMIC DNA]</scope>
    <source>
        <strain evidence="6 7">AF211</strain>
    </source>
</reference>
<feature type="domain" description="HTH LytTR-type" evidence="5">
    <location>
        <begin position="136"/>
        <end position="228"/>
    </location>
</feature>
<dbReference type="EMBL" id="CP011307">
    <property type="protein sequence ID" value="ALP95349.1"/>
    <property type="molecule type" value="Genomic_DNA"/>
</dbReference>
<dbReference type="InterPro" id="IPR001789">
    <property type="entry name" value="Sig_transdc_resp-reg_receiver"/>
</dbReference>
<dbReference type="PROSITE" id="PS50930">
    <property type="entry name" value="HTH_LYTTR"/>
    <property type="match status" value="1"/>
</dbReference>